<name>A0ABQ7SLN7_PHRPL</name>
<protein>
    <submittedName>
        <fullName evidence="3">Uncharacterized protein</fullName>
    </submittedName>
</protein>
<comment type="caution">
    <text evidence="3">The sequence shown here is derived from an EMBL/GenBank/DDBJ whole genome shotgun (WGS) entry which is preliminary data.</text>
</comment>
<dbReference type="InterPro" id="IPR038833">
    <property type="entry name" value="TEX50"/>
</dbReference>
<keyword evidence="1" id="KW-0472">Membrane</keyword>
<feature type="transmembrane region" description="Helical" evidence="1">
    <location>
        <begin position="77"/>
        <end position="99"/>
    </location>
</feature>
<proteinExistence type="predicted"/>
<organism evidence="3 4">
    <name type="scientific">Phrynosoma platyrhinos</name>
    <name type="common">Desert horned lizard</name>
    <dbReference type="NCBI Taxonomy" id="52577"/>
    <lineage>
        <taxon>Eukaryota</taxon>
        <taxon>Metazoa</taxon>
        <taxon>Chordata</taxon>
        <taxon>Craniata</taxon>
        <taxon>Vertebrata</taxon>
        <taxon>Euteleostomi</taxon>
        <taxon>Lepidosauria</taxon>
        <taxon>Squamata</taxon>
        <taxon>Bifurcata</taxon>
        <taxon>Unidentata</taxon>
        <taxon>Episquamata</taxon>
        <taxon>Toxicofera</taxon>
        <taxon>Iguania</taxon>
        <taxon>Phrynosomatidae</taxon>
        <taxon>Phrynosomatinae</taxon>
        <taxon>Phrynosoma</taxon>
    </lineage>
</organism>
<keyword evidence="4" id="KW-1185">Reference proteome</keyword>
<sequence length="197" mass="22353">MILQCPSHILLLGTVFLLQDPLAFCERPSWANVAWDTTTQDLEQLLTKEQPKHLRNSVCQICHSIISMGLSKGCLEMLYTSCKVALFIVVGLSVHYILLKLINNVKPSQAMIPTSTVSITAEAKKECTQDMDKMLYKLVSNTSKMMKYMKHVAHHQKKEAKYYKISKKRKGSESDNELFVVCPNNHSSCCETSMYES</sequence>
<dbReference type="PANTHER" id="PTHR39232:SF1">
    <property type="entry name" value="TESTIS-EXPRESSED PROTEIN 50"/>
    <property type="match status" value="1"/>
</dbReference>
<dbReference type="PANTHER" id="PTHR39232">
    <property type="entry name" value="TESTIS-EXPRESSED PROTEIN 50"/>
    <property type="match status" value="1"/>
</dbReference>
<feature type="chain" id="PRO_5046300243" evidence="2">
    <location>
        <begin position="26"/>
        <end position="197"/>
    </location>
</feature>
<gene>
    <name evidence="3" type="ORF">JD844_017246</name>
</gene>
<dbReference type="EMBL" id="JAIPUX010005289">
    <property type="protein sequence ID" value="KAH0618231.1"/>
    <property type="molecule type" value="Genomic_DNA"/>
</dbReference>
<evidence type="ECO:0000313" key="4">
    <source>
        <dbReference type="Proteomes" id="UP000826234"/>
    </source>
</evidence>
<accession>A0ABQ7SLN7</accession>
<keyword evidence="1" id="KW-0812">Transmembrane</keyword>
<evidence type="ECO:0000256" key="2">
    <source>
        <dbReference type="SAM" id="SignalP"/>
    </source>
</evidence>
<feature type="signal peptide" evidence="2">
    <location>
        <begin position="1"/>
        <end position="25"/>
    </location>
</feature>
<reference evidence="3 4" key="1">
    <citation type="journal article" date="2022" name="Gigascience">
        <title>A chromosome-level genome assembly and annotation of the desert horned lizard, Phrynosoma platyrhinos, provides insight into chromosomal rearrangements among reptiles.</title>
        <authorList>
            <person name="Koochekian N."/>
            <person name="Ascanio A."/>
            <person name="Farleigh K."/>
            <person name="Card D.C."/>
            <person name="Schield D.R."/>
            <person name="Castoe T.A."/>
            <person name="Jezkova T."/>
        </authorList>
    </citation>
    <scope>NUCLEOTIDE SEQUENCE [LARGE SCALE GENOMIC DNA]</scope>
    <source>
        <strain evidence="3">NK-2021</strain>
    </source>
</reference>
<evidence type="ECO:0000313" key="3">
    <source>
        <dbReference type="EMBL" id="KAH0618231.1"/>
    </source>
</evidence>
<evidence type="ECO:0000256" key="1">
    <source>
        <dbReference type="SAM" id="Phobius"/>
    </source>
</evidence>
<keyword evidence="1" id="KW-1133">Transmembrane helix</keyword>
<dbReference type="Proteomes" id="UP000826234">
    <property type="component" value="Unassembled WGS sequence"/>
</dbReference>
<keyword evidence="2" id="KW-0732">Signal</keyword>